<dbReference type="Proteomes" id="UP000199138">
    <property type="component" value="Unassembled WGS sequence"/>
</dbReference>
<feature type="transmembrane region" description="Helical" evidence="1">
    <location>
        <begin position="12"/>
        <end position="30"/>
    </location>
</feature>
<reference evidence="2 3" key="1">
    <citation type="submission" date="2016-10" db="EMBL/GenBank/DDBJ databases">
        <authorList>
            <person name="de Groot N.N."/>
        </authorList>
    </citation>
    <scope>NUCLEOTIDE SEQUENCE [LARGE SCALE GENOMIC DNA]</scope>
    <source>
        <strain evidence="2 3">CGMCC 1.12333</strain>
    </source>
</reference>
<evidence type="ECO:0000256" key="1">
    <source>
        <dbReference type="SAM" id="Phobius"/>
    </source>
</evidence>
<dbReference type="InterPro" id="IPR021354">
    <property type="entry name" value="DUF2975"/>
</dbReference>
<keyword evidence="1" id="KW-0812">Transmembrane</keyword>
<protein>
    <recommendedName>
        <fullName evidence="4">DUF2975 domain-containing protein</fullName>
    </recommendedName>
</protein>
<proteinExistence type="predicted"/>
<gene>
    <name evidence="2" type="ORF">SAMN05216480_108103</name>
</gene>
<feature type="transmembrane region" description="Helical" evidence="1">
    <location>
        <begin position="97"/>
        <end position="122"/>
    </location>
</feature>
<sequence length="168" mass="19415">MKTKLFKDVLDVFLIFTSLICFILIIVSPFNALELKVNGDNYKGLEGVPWFTWGVIIMNTIAYMFFFRGILFLRKASRFMNSKNIFKNELESYLKKAGFAILLCGGLLWVASALTWMFFTIFKSTTSLAVSEDTMFVFILIIFGLFLMIQSDFMKRANQLKEENDLTI</sequence>
<feature type="transmembrane region" description="Helical" evidence="1">
    <location>
        <begin position="50"/>
        <end position="73"/>
    </location>
</feature>
<name>A0A1I7HC05_9FLAO</name>
<dbReference type="STRING" id="1224947.SAMN05216480_108103"/>
<dbReference type="Pfam" id="PF11188">
    <property type="entry name" value="DUF2975"/>
    <property type="match status" value="1"/>
</dbReference>
<organism evidence="2 3">
    <name type="scientific">Pustulibacterium marinum</name>
    <dbReference type="NCBI Taxonomy" id="1224947"/>
    <lineage>
        <taxon>Bacteria</taxon>
        <taxon>Pseudomonadati</taxon>
        <taxon>Bacteroidota</taxon>
        <taxon>Flavobacteriia</taxon>
        <taxon>Flavobacteriales</taxon>
        <taxon>Flavobacteriaceae</taxon>
        <taxon>Pustulibacterium</taxon>
    </lineage>
</organism>
<accession>A0A1I7HC05</accession>
<dbReference type="AlphaFoldDB" id="A0A1I7HC05"/>
<evidence type="ECO:0000313" key="3">
    <source>
        <dbReference type="Proteomes" id="UP000199138"/>
    </source>
</evidence>
<evidence type="ECO:0000313" key="2">
    <source>
        <dbReference type="EMBL" id="SFU58248.1"/>
    </source>
</evidence>
<evidence type="ECO:0008006" key="4">
    <source>
        <dbReference type="Google" id="ProtNLM"/>
    </source>
</evidence>
<keyword evidence="1" id="KW-0472">Membrane</keyword>
<dbReference type="EMBL" id="FPBK01000008">
    <property type="protein sequence ID" value="SFU58248.1"/>
    <property type="molecule type" value="Genomic_DNA"/>
</dbReference>
<keyword evidence="3" id="KW-1185">Reference proteome</keyword>
<feature type="transmembrane region" description="Helical" evidence="1">
    <location>
        <begin position="134"/>
        <end position="153"/>
    </location>
</feature>
<keyword evidence="1" id="KW-1133">Transmembrane helix</keyword>
<dbReference type="RefSeq" id="WP_093025327.1">
    <property type="nucleotide sequence ID" value="NZ_FPBK01000008.1"/>
</dbReference>